<dbReference type="SMART" id="SM01320">
    <property type="entry name" value="TRP_N"/>
    <property type="match status" value="1"/>
</dbReference>
<evidence type="ECO:0000313" key="12">
    <source>
        <dbReference type="EMBL" id="BAN67211.1"/>
    </source>
</evidence>
<reference evidence="12" key="1">
    <citation type="submission" date="2012-11" db="EMBL/GenBank/DDBJ databases">
        <title>Assembled contigs from Schizosaccharomyces pombe strains.</title>
        <authorList>
            <person name="Kato H."/>
        </authorList>
    </citation>
    <scope>NUCLEOTIDE SEQUENCE</scope>
    <source>
        <strain evidence="11">HKM-1269</strain>
        <strain evidence="12">HKM-35</strain>
    </source>
</reference>
<dbReference type="Pfam" id="PF14558">
    <property type="entry name" value="TRP_N"/>
    <property type="match status" value="1"/>
</dbReference>
<dbReference type="PANTHER" id="PTHR31145">
    <property type="entry name" value="INTEGRAL MEMBRANE PROTEIN (AFU_ORTHOLOGUE AFUA_7G01610)"/>
    <property type="match status" value="1"/>
</dbReference>
<name>S6BDH3_SCHPM</name>
<dbReference type="AlphaFoldDB" id="S6BDH3"/>
<feature type="transmembrane region" description="Helical" evidence="8">
    <location>
        <begin position="322"/>
        <end position="355"/>
    </location>
</feature>
<protein>
    <submittedName>
        <fullName evidence="12">TRP-like ion channel Pkd2</fullName>
    </submittedName>
</protein>
<feature type="transmembrane region" description="Helical" evidence="8">
    <location>
        <begin position="492"/>
        <end position="511"/>
    </location>
</feature>
<dbReference type="InterPro" id="IPR032800">
    <property type="entry name" value="TRP_N"/>
</dbReference>
<dbReference type="InterPro" id="IPR040241">
    <property type="entry name" value="TRP_Flc/Pkd2-like"/>
</dbReference>
<dbReference type="GeneID" id="2541613"/>
<dbReference type="PANTHER" id="PTHR31145:SF2">
    <property type="entry name" value="FLAVIN CARRIER PROTEIN 2"/>
    <property type="match status" value="1"/>
</dbReference>
<feature type="region of interest" description="Disordered" evidence="7">
    <location>
        <begin position="689"/>
        <end position="710"/>
    </location>
</feature>
<evidence type="ECO:0000256" key="2">
    <source>
        <dbReference type="ARBA" id="ARBA00010642"/>
    </source>
</evidence>
<feature type="transmembrane region" description="Helical" evidence="8">
    <location>
        <begin position="376"/>
        <end position="397"/>
    </location>
</feature>
<evidence type="ECO:0000256" key="6">
    <source>
        <dbReference type="ARBA" id="ARBA00023136"/>
    </source>
</evidence>
<gene>
    <name evidence="12" type="primary">pkd2</name>
</gene>
<evidence type="ECO:0000256" key="8">
    <source>
        <dbReference type="SAM" id="Phobius"/>
    </source>
</evidence>
<dbReference type="OrthoDB" id="5212126at2759"/>
<evidence type="ECO:0000256" key="7">
    <source>
        <dbReference type="SAM" id="MobiDB-lite"/>
    </source>
</evidence>
<keyword evidence="5 8" id="KW-1133">Transmembrane helix</keyword>
<evidence type="ECO:0000256" key="3">
    <source>
        <dbReference type="ARBA" id="ARBA00022692"/>
    </source>
</evidence>
<evidence type="ECO:0000256" key="5">
    <source>
        <dbReference type="ARBA" id="ARBA00022989"/>
    </source>
</evidence>
<dbReference type="GO" id="GO:0055085">
    <property type="term" value="P:transmembrane transport"/>
    <property type="evidence" value="ECO:0007669"/>
    <property type="project" value="TreeGrafter"/>
</dbReference>
<dbReference type="EMBL" id="AB762285">
    <property type="protein sequence ID" value="BAN67199.1"/>
    <property type="molecule type" value="Genomic_DNA"/>
</dbReference>
<evidence type="ECO:0000313" key="11">
    <source>
        <dbReference type="EMBL" id="BAN67199.1"/>
    </source>
</evidence>
<dbReference type="RefSeq" id="NP_594489.1">
    <property type="nucleotide sequence ID" value="NM_001019918.3"/>
</dbReference>
<feature type="chain" id="PRO_5015101186" evidence="9">
    <location>
        <begin position="24"/>
        <end position="710"/>
    </location>
</feature>
<evidence type="ECO:0000256" key="1">
    <source>
        <dbReference type="ARBA" id="ARBA00004141"/>
    </source>
</evidence>
<dbReference type="InterPro" id="IPR010308">
    <property type="entry name" value="TRP_C"/>
</dbReference>
<keyword evidence="3 8" id="KW-0812">Transmembrane</keyword>
<keyword evidence="6 8" id="KW-0472">Membrane</keyword>
<feature type="transmembrane region" description="Helical" evidence="8">
    <location>
        <begin position="170"/>
        <end position="193"/>
    </location>
</feature>
<feature type="transmembrane region" description="Helical" evidence="8">
    <location>
        <begin position="553"/>
        <end position="576"/>
    </location>
</feature>
<dbReference type="GO" id="GO:0009272">
    <property type="term" value="P:fungal-type cell wall biogenesis"/>
    <property type="evidence" value="ECO:0007669"/>
    <property type="project" value="TreeGrafter"/>
</dbReference>
<feature type="transmembrane region" description="Helical" evidence="8">
    <location>
        <begin position="403"/>
        <end position="424"/>
    </location>
</feature>
<keyword evidence="4 9" id="KW-0732">Signal</keyword>
<comment type="subcellular location">
    <subcellularLocation>
        <location evidence="1">Membrane</location>
        <topology evidence="1">Multi-pass membrane protein</topology>
    </subcellularLocation>
</comment>
<accession>S6BDH3</accession>
<dbReference type="OMA" id="FQAQAFI"/>
<dbReference type="EMBL" id="AB762286">
    <property type="protein sequence ID" value="BAN67211.1"/>
    <property type="molecule type" value="Genomic_DNA"/>
</dbReference>
<feature type="domain" description="ML-like" evidence="10">
    <location>
        <begin position="26"/>
        <end position="167"/>
    </location>
</feature>
<dbReference type="VEuPathDB" id="FungiDB:SPAC1F7.03"/>
<proteinExistence type="inferred from homology"/>
<feature type="transmembrane region" description="Helical" evidence="8">
    <location>
        <begin position="466"/>
        <end position="486"/>
    </location>
</feature>
<dbReference type="GO" id="GO:0016020">
    <property type="term" value="C:membrane"/>
    <property type="evidence" value="ECO:0007669"/>
    <property type="project" value="UniProtKB-SubCell"/>
</dbReference>
<dbReference type="HOGENOM" id="CLU_010226_1_0_1"/>
<evidence type="ECO:0000256" key="9">
    <source>
        <dbReference type="SAM" id="SignalP"/>
    </source>
</evidence>
<organism evidence="12">
    <name type="scientific">Schizosaccharomyces pombe</name>
    <name type="common">Fission yeast</name>
    <dbReference type="NCBI Taxonomy" id="4896"/>
    <lineage>
        <taxon>Eukaryota</taxon>
        <taxon>Fungi</taxon>
        <taxon>Dikarya</taxon>
        <taxon>Ascomycota</taxon>
        <taxon>Taphrinomycotina</taxon>
        <taxon>Schizosaccharomycetes</taxon>
        <taxon>Schizosaccharomycetales</taxon>
        <taxon>Schizosaccharomycetaceae</taxon>
        <taxon>Schizosaccharomyces</taxon>
    </lineage>
</organism>
<feature type="transmembrane region" description="Helical" evidence="8">
    <location>
        <begin position="523"/>
        <end position="547"/>
    </location>
</feature>
<comment type="similarity">
    <text evidence="2">Belongs to the transient receptor potential (TRP) ion channel family.</text>
</comment>
<evidence type="ECO:0000259" key="10">
    <source>
        <dbReference type="SMART" id="SM01320"/>
    </source>
</evidence>
<dbReference type="KEGG" id="spo:2541613"/>
<feature type="transmembrane region" description="Helical" evidence="8">
    <location>
        <begin position="205"/>
        <end position="230"/>
    </location>
</feature>
<sequence>MRLWRSPLLLLVVVVELFSWADALTRFISADSLSTCMTDSQLSASKLYASYFPDNQSVAFDISIQSLVSTNVSIDVDISAYGIEIKKVIDPCDMEISGFCPMQTGNIALSGSHTLTGEALSILDSIPSIAYTVPDLDAVVTINIYESDTNTQLACVRTTVQNGRSVYHRAVYWVMCMVIGIPLLIFLLISPVLQTPALWEIVETMITLFQFAQIQALYSMMATSLPAIIYSWGRNFMWSMGIIRIGFMQDVFTWYVKSTGGTPSTLVDLGIHANVALAKRGIDLGSLAKRATTTVTTSTSDSITLRGIKRISYMMGIETTNFFATGFSFFIILLFFSLLVAMASRFIVEMVLLASRNQALKKQRIRLYWKSISKGFFYRVIFVGFTQMSVLSMWEIYTRDSSALAFLSMYVIVDMAVLLCYAFVRTIQIIRKTGPYSHPDVLYNLYSDTQHLMRWGFMYVQLDVRFFYFTFPLLLITLVRSMFIGFGQGSPKVQGCAMFGISVVVFALMVILRPYATKHMNTLHIGVALMNLISGSFILVMCQAFYVEELARQVIGIIFFALNAITMLLLILGIFIRTLIVLFRKSGHGTYYRILDDQSEKATSYNKSIKDMSSSDMAFSDPAYSGTTLRSSVDLNTPEYPFSNRNDSDSTFTNNKYVSPWDAIEEASYANLRGNTDVEQPFMESDYTRISENNNNAERRRKPLPNNAFR</sequence>
<feature type="signal peptide" evidence="9">
    <location>
        <begin position="1"/>
        <end position="23"/>
    </location>
</feature>
<dbReference type="Pfam" id="PF06011">
    <property type="entry name" value="TRP"/>
    <property type="match status" value="1"/>
</dbReference>
<evidence type="ECO:0000256" key="4">
    <source>
        <dbReference type="ARBA" id="ARBA00022729"/>
    </source>
</evidence>